<evidence type="ECO:0000313" key="2">
    <source>
        <dbReference type="EMBL" id="TGE28769.1"/>
    </source>
</evidence>
<keyword evidence="1" id="KW-0732">Signal</keyword>
<organism evidence="2 3">
    <name type="scientific">Hymenobacter metallicola</name>
    <dbReference type="NCBI Taxonomy" id="2563114"/>
    <lineage>
        <taxon>Bacteria</taxon>
        <taxon>Pseudomonadati</taxon>
        <taxon>Bacteroidota</taxon>
        <taxon>Cytophagia</taxon>
        <taxon>Cytophagales</taxon>
        <taxon>Hymenobacteraceae</taxon>
        <taxon>Hymenobacter</taxon>
    </lineage>
</organism>
<accession>A0A4Z0QHI8</accession>
<dbReference type="EMBL" id="SRMB01000001">
    <property type="protein sequence ID" value="TGE28769.1"/>
    <property type="molecule type" value="Genomic_DNA"/>
</dbReference>
<dbReference type="Proteomes" id="UP000298471">
    <property type="component" value="Unassembled WGS sequence"/>
</dbReference>
<name>A0A4Z0QHI8_9BACT</name>
<dbReference type="RefSeq" id="WP_135392550.1">
    <property type="nucleotide sequence ID" value="NZ_SRMB01000001.1"/>
</dbReference>
<sequence length="237" mass="26151">MRKSGLLVVGTLLTAAGPVGAQRILLQENPAVDTVKSVFGPNRAFYNHFYLGYGFVAGKPAAAGAELRYPASGELVLGLRNKFRLSQGLALGLDLRYARVAYHLAQKAQKLVPNAAQHHREYLATPQAQLEGFARLNYGRRGNVIGRYVDVGGWGGWVISTAHHYEDRPGNGAKRITVTEHGLSYLRRWSYGVGLRAGSSRYALTGRYRLSDVFTAEVQPQYPELPRWVVGLELGWL</sequence>
<feature type="signal peptide" evidence="1">
    <location>
        <begin position="1"/>
        <end position="21"/>
    </location>
</feature>
<keyword evidence="3" id="KW-1185">Reference proteome</keyword>
<feature type="chain" id="PRO_5021282104" description="Outer membrane protein beta-barrel domain-containing protein" evidence="1">
    <location>
        <begin position="22"/>
        <end position="237"/>
    </location>
</feature>
<evidence type="ECO:0000313" key="3">
    <source>
        <dbReference type="Proteomes" id="UP000298471"/>
    </source>
</evidence>
<proteinExistence type="predicted"/>
<reference evidence="2 3" key="1">
    <citation type="submission" date="2019-04" db="EMBL/GenBank/DDBJ databases">
        <authorList>
            <person name="Feng G."/>
            <person name="Zhang J."/>
            <person name="Zhu H."/>
        </authorList>
    </citation>
    <scope>NUCLEOTIDE SEQUENCE [LARGE SCALE GENOMIC DNA]</scope>
    <source>
        <strain evidence="2 3">9PBR-1</strain>
    </source>
</reference>
<comment type="caution">
    <text evidence="2">The sequence shown here is derived from an EMBL/GenBank/DDBJ whole genome shotgun (WGS) entry which is preliminary data.</text>
</comment>
<evidence type="ECO:0008006" key="4">
    <source>
        <dbReference type="Google" id="ProtNLM"/>
    </source>
</evidence>
<evidence type="ECO:0000256" key="1">
    <source>
        <dbReference type="SAM" id="SignalP"/>
    </source>
</evidence>
<dbReference type="OrthoDB" id="876730at2"/>
<protein>
    <recommendedName>
        <fullName evidence="4">Outer membrane protein beta-barrel domain-containing protein</fullName>
    </recommendedName>
</protein>
<dbReference type="AlphaFoldDB" id="A0A4Z0QHI8"/>
<gene>
    <name evidence="2" type="ORF">E5K02_04710</name>
</gene>